<reference evidence="2 3" key="1">
    <citation type="journal article" date="2023" name="G3 (Bethesda)">
        <title>A chromosome-length genome assembly and annotation of blackberry (Rubus argutus, cv. 'Hillquist').</title>
        <authorList>
            <person name="Bruna T."/>
            <person name="Aryal R."/>
            <person name="Dudchenko O."/>
            <person name="Sargent D.J."/>
            <person name="Mead D."/>
            <person name="Buti M."/>
            <person name="Cavallini A."/>
            <person name="Hytonen T."/>
            <person name="Andres J."/>
            <person name="Pham M."/>
            <person name="Weisz D."/>
            <person name="Mascagni F."/>
            <person name="Usai G."/>
            <person name="Natali L."/>
            <person name="Bassil N."/>
            <person name="Fernandez G.E."/>
            <person name="Lomsadze A."/>
            <person name="Armour M."/>
            <person name="Olukolu B."/>
            <person name="Poorten T."/>
            <person name="Britton C."/>
            <person name="Davik J."/>
            <person name="Ashrafi H."/>
            <person name="Aiden E.L."/>
            <person name="Borodovsky M."/>
            <person name="Worthington M."/>
        </authorList>
    </citation>
    <scope>NUCLEOTIDE SEQUENCE [LARGE SCALE GENOMIC DNA]</scope>
    <source>
        <strain evidence="2">PI 553951</strain>
    </source>
</reference>
<organism evidence="2 3">
    <name type="scientific">Rubus argutus</name>
    <name type="common">Southern blackberry</name>
    <dbReference type="NCBI Taxonomy" id="59490"/>
    <lineage>
        <taxon>Eukaryota</taxon>
        <taxon>Viridiplantae</taxon>
        <taxon>Streptophyta</taxon>
        <taxon>Embryophyta</taxon>
        <taxon>Tracheophyta</taxon>
        <taxon>Spermatophyta</taxon>
        <taxon>Magnoliopsida</taxon>
        <taxon>eudicotyledons</taxon>
        <taxon>Gunneridae</taxon>
        <taxon>Pentapetalae</taxon>
        <taxon>rosids</taxon>
        <taxon>fabids</taxon>
        <taxon>Rosales</taxon>
        <taxon>Rosaceae</taxon>
        <taxon>Rosoideae</taxon>
        <taxon>Rosoideae incertae sedis</taxon>
        <taxon>Rubus</taxon>
    </lineage>
</organism>
<comment type="caution">
    <text evidence="2">The sequence shown here is derived from an EMBL/GenBank/DDBJ whole genome shotgun (WGS) entry which is preliminary data.</text>
</comment>
<feature type="compositionally biased region" description="Basic residues" evidence="1">
    <location>
        <begin position="55"/>
        <end position="78"/>
    </location>
</feature>
<evidence type="ECO:0000313" key="2">
    <source>
        <dbReference type="EMBL" id="KAK9932355.1"/>
    </source>
</evidence>
<keyword evidence="3" id="KW-1185">Reference proteome</keyword>
<accession>A0AAW1X9H9</accession>
<dbReference type="EMBL" id="JBEDUW010000004">
    <property type="protein sequence ID" value="KAK9932355.1"/>
    <property type="molecule type" value="Genomic_DNA"/>
</dbReference>
<dbReference type="Proteomes" id="UP001457282">
    <property type="component" value="Unassembled WGS sequence"/>
</dbReference>
<gene>
    <name evidence="2" type="ORF">M0R45_019595</name>
</gene>
<feature type="compositionally biased region" description="Basic and acidic residues" evidence="1">
    <location>
        <begin position="21"/>
        <end position="30"/>
    </location>
</feature>
<evidence type="ECO:0000313" key="3">
    <source>
        <dbReference type="Proteomes" id="UP001457282"/>
    </source>
</evidence>
<dbReference type="AlphaFoldDB" id="A0AAW1X9H9"/>
<protein>
    <submittedName>
        <fullName evidence="2">Uncharacterized protein</fullName>
    </submittedName>
</protein>
<feature type="region of interest" description="Disordered" evidence="1">
    <location>
        <begin position="55"/>
        <end position="95"/>
    </location>
</feature>
<name>A0AAW1X9H9_RUBAR</name>
<feature type="region of interest" description="Disordered" evidence="1">
    <location>
        <begin position="1"/>
        <end position="37"/>
    </location>
</feature>
<proteinExistence type="predicted"/>
<evidence type="ECO:0000256" key="1">
    <source>
        <dbReference type="SAM" id="MobiDB-lite"/>
    </source>
</evidence>
<sequence length="162" mass="18638">MAVPRHQIPDQPAQPNHHREKPSPPRREQSSRLQQSSPCQFLQFQFSVPAKHGLFHRKEKIERRHRKKMKSCKPRRKSMKLEEEKKAQPASLCRPQALAAASPSPCLRCRRPIVPIADLFCQSASLLLLRRRLHFDAICPCSTDQLDATAIQKPSHQQPVHP</sequence>